<keyword evidence="9" id="KW-0418">Kinase</keyword>
<evidence type="ECO:0000256" key="13">
    <source>
        <dbReference type="SAM" id="Phobius"/>
    </source>
</evidence>
<comment type="caution">
    <text evidence="15">The sequence shown here is derived from an EMBL/GenBank/DDBJ whole genome shotgun (WGS) entry which is preliminary data.</text>
</comment>
<keyword evidence="12" id="KW-0902">Two-component regulatory system</keyword>
<comment type="subcellular location">
    <subcellularLocation>
        <location evidence="2">Cell membrane</location>
        <topology evidence="2">Multi-pass membrane protein</topology>
    </subcellularLocation>
</comment>
<dbReference type="Pfam" id="PF00512">
    <property type="entry name" value="HisKA"/>
    <property type="match status" value="1"/>
</dbReference>
<evidence type="ECO:0000256" key="7">
    <source>
        <dbReference type="ARBA" id="ARBA00022692"/>
    </source>
</evidence>
<dbReference type="Pfam" id="PF02518">
    <property type="entry name" value="HATPase_c"/>
    <property type="match status" value="1"/>
</dbReference>
<dbReference type="EMBL" id="DTDJ01000023">
    <property type="protein sequence ID" value="HGL17236.1"/>
    <property type="molecule type" value="Genomic_DNA"/>
</dbReference>
<dbReference type="InterPro" id="IPR000014">
    <property type="entry name" value="PAS"/>
</dbReference>
<dbReference type="InterPro" id="IPR004358">
    <property type="entry name" value="Sig_transdc_His_kin-like_C"/>
</dbReference>
<evidence type="ECO:0000256" key="1">
    <source>
        <dbReference type="ARBA" id="ARBA00000085"/>
    </source>
</evidence>
<dbReference type="SUPFAM" id="SSF47384">
    <property type="entry name" value="Homodimeric domain of signal transducing histidine kinase"/>
    <property type="match status" value="1"/>
</dbReference>
<keyword evidence="6" id="KW-0808">Transferase</keyword>
<evidence type="ECO:0000256" key="8">
    <source>
        <dbReference type="ARBA" id="ARBA00022741"/>
    </source>
</evidence>
<dbReference type="InterPro" id="IPR036890">
    <property type="entry name" value="HATPase_C_sf"/>
</dbReference>
<keyword evidence="10" id="KW-0067">ATP-binding</keyword>
<dbReference type="GO" id="GO:0000155">
    <property type="term" value="F:phosphorelay sensor kinase activity"/>
    <property type="evidence" value="ECO:0007669"/>
    <property type="project" value="InterPro"/>
</dbReference>
<keyword evidence="7 13" id="KW-0812">Transmembrane</keyword>
<accession>A0A7V3ZXG8</accession>
<feature type="domain" description="Histidine kinase" evidence="14">
    <location>
        <begin position="415"/>
        <end position="623"/>
    </location>
</feature>
<evidence type="ECO:0000313" key="15">
    <source>
        <dbReference type="EMBL" id="HGL17236.1"/>
    </source>
</evidence>
<keyword evidence="8" id="KW-0547">Nucleotide-binding</keyword>
<dbReference type="PANTHER" id="PTHR43065:SF10">
    <property type="entry name" value="PEROXIDE STRESS-ACTIVATED HISTIDINE KINASE MAK3"/>
    <property type="match status" value="1"/>
</dbReference>
<dbReference type="PANTHER" id="PTHR43065">
    <property type="entry name" value="SENSOR HISTIDINE KINASE"/>
    <property type="match status" value="1"/>
</dbReference>
<dbReference type="InterPro" id="IPR003594">
    <property type="entry name" value="HATPase_dom"/>
</dbReference>
<evidence type="ECO:0000256" key="4">
    <source>
        <dbReference type="ARBA" id="ARBA00022475"/>
    </source>
</evidence>
<evidence type="ECO:0000256" key="5">
    <source>
        <dbReference type="ARBA" id="ARBA00022553"/>
    </source>
</evidence>
<dbReference type="Gene3D" id="3.30.565.10">
    <property type="entry name" value="Histidine kinase-like ATPase, C-terminal domain"/>
    <property type="match status" value="1"/>
</dbReference>
<dbReference type="EC" id="2.7.13.3" evidence="3"/>
<dbReference type="SUPFAM" id="SSF103190">
    <property type="entry name" value="Sensory domain-like"/>
    <property type="match status" value="1"/>
</dbReference>
<dbReference type="SMART" id="SM00387">
    <property type="entry name" value="HATPase_c"/>
    <property type="match status" value="1"/>
</dbReference>
<dbReference type="GO" id="GO:0005524">
    <property type="term" value="F:ATP binding"/>
    <property type="evidence" value="ECO:0007669"/>
    <property type="project" value="UniProtKB-KW"/>
</dbReference>
<dbReference type="InterPro" id="IPR029151">
    <property type="entry name" value="Sensor-like_sf"/>
</dbReference>
<dbReference type="InterPro" id="IPR036097">
    <property type="entry name" value="HisK_dim/P_sf"/>
</dbReference>
<protein>
    <recommendedName>
        <fullName evidence="3">histidine kinase</fullName>
        <ecNumber evidence="3">2.7.13.3</ecNumber>
    </recommendedName>
</protein>
<dbReference type="PRINTS" id="PR00344">
    <property type="entry name" value="BCTRLSENSOR"/>
</dbReference>
<dbReference type="AlphaFoldDB" id="A0A7V3ZXG8"/>
<evidence type="ECO:0000256" key="3">
    <source>
        <dbReference type="ARBA" id="ARBA00012438"/>
    </source>
</evidence>
<dbReference type="SUPFAM" id="SSF55785">
    <property type="entry name" value="PYP-like sensor domain (PAS domain)"/>
    <property type="match status" value="1"/>
</dbReference>
<dbReference type="CDD" id="cd00082">
    <property type="entry name" value="HisKA"/>
    <property type="match status" value="1"/>
</dbReference>
<evidence type="ECO:0000259" key="14">
    <source>
        <dbReference type="PROSITE" id="PS50109"/>
    </source>
</evidence>
<keyword evidence="13" id="KW-0472">Membrane</keyword>
<reference evidence="15" key="1">
    <citation type="journal article" date="2020" name="mSystems">
        <title>Genome- and Community-Level Interaction Insights into Carbon Utilization and Element Cycling Functions of Hydrothermarchaeota in Hydrothermal Sediment.</title>
        <authorList>
            <person name="Zhou Z."/>
            <person name="Liu Y."/>
            <person name="Xu W."/>
            <person name="Pan J."/>
            <person name="Luo Z.H."/>
            <person name="Li M."/>
        </authorList>
    </citation>
    <scope>NUCLEOTIDE SEQUENCE [LARGE SCALE GENOMIC DNA]</scope>
    <source>
        <strain evidence="15">SpSt-69</strain>
    </source>
</reference>
<sequence>MKERNFYVALLISALVLVLSFLLNLRFLKSSVDHVVFEDVKTLKSVLVSSLHTAIKTQKEQEFYVVKNLLKAEEWLSEHPVFNYQNLRWLKEVTEISGILLFDLDLKPVGMFPPDAKIDSILAGFEHDALNQQGIYPYENDYSINLASRIGNKIAVLYVVRSDIMNRRLTAGTGELLNSLERDRKIAYLALQDTQGIWFGVKVPEDLSDLDEDPPLKKVFEGKKSYSRVVEVSGEEVLEISMPFELLGVYRGIMRLGISRTYYTSAYRGFVRNLLLLHLLLFVLVAIALSLIYSRKRLQLKLSSFDTLLSNVPLGIAIFDRDDTLIFANEEFYKILRISKGKAKEIKLNEILPDLPVLEVYVKRDTLKKLRYTAVPVFSAKDRRSATLLIVESTVMEDKIERAERIELLGEMSAQVAHEIKNPLNSISMIIQRLNSEFLIHPEMESKELLSILMRETEKIKEIVNRFVSIMAPLKINWECVDLCEMVDELLAEFLAEFRAREIDFRTVYKACPRILIDRFRFKEVLRNLIRNSIEAISQRGEIKVAIVSKAEFVDVIIGDNGVGMGREELMKAGNPFYTTKAKGLGFGLFFVRKVVEAHGGELIIKSVKNRGTVVVLRIPYGKDRRC</sequence>
<dbReference type="GO" id="GO:0005886">
    <property type="term" value="C:plasma membrane"/>
    <property type="evidence" value="ECO:0007669"/>
    <property type="project" value="UniProtKB-SubCell"/>
</dbReference>
<evidence type="ECO:0000256" key="6">
    <source>
        <dbReference type="ARBA" id="ARBA00022679"/>
    </source>
</evidence>
<feature type="transmembrane region" description="Helical" evidence="13">
    <location>
        <begin position="6"/>
        <end position="25"/>
    </location>
</feature>
<dbReference type="InterPro" id="IPR035965">
    <property type="entry name" value="PAS-like_dom_sf"/>
</dbReference>
<proteinExistence type="predicted"/>
<gene>
    <name evidence="15" type="ORF">ENU66_02735</name>
</gene>
<dbReference type="Gene3D" id="1.10.287.130">
    <property type="match status" value="1"/>
</dbReference>
<evidence type="ECO:0000256" key="11">
    <source>
        <dbReference type="ARBA" id="ARBA00022989"/>
    </source>
</evidence>
<dbReference type="CDD" id="cd00075">
    <property type="entry name" value="HATPase"/>
    <property type="match status" value="1"/>
</dbReference>
<evidence type="ECO:0000256" key="10">
    <source>
        <dbReference type="ARBA" id="ARBA00022840"/>
    </source>
</evidence>
<keyword evidence="4" id="KW-1003">Cell membrane</keyword>
<dbReference type="SMART" id="SM00388">
    <property type="entry name" value="HisKA"/>
    <property type="match status" value="1"/>
</dbReference>
<feature type="transmembrane region" description="Helical" evidence="13">
    <location>
        <begin position="274"/>
        <end position="293"/>
    </location>
</feature>
<dbReference type="SUPFAM" id="SSF55874">
    <property type="entry name" value="ATPase domain of HSP90 chaperone/DNA topoisomerase II/histidine kinase"/>
    <property type="match status" value="1"/>
</dbReference>
<keyword evidence="11 13" id="KW-1133">Transmembrane helix</keyword>
<evidence type="ECO:0000256" key="2">
    <source>
        <dbReference type="ARBA" id="ARBA00004651"/>
    </source>
</evidence>
<organism evidence="15">
    <name type="scientific">candidate division WOR-3 bacterium</name>
    <dbReference type="NCBI Taxonomy" id="2052148"/>
    <lineage>
        <taxon>Bacteria</taxon>
        <taxon>Bacteria division WOR-3</taxon>
    </lineage>
</organism>
<dbReference type="PROSITE" id="PS50109">
    <property type="entry name" value="HIS_KIN"/>
    <property type="match status" value="1"/>
</dbReference>
<name>A0A7V3ZXG8_UNCW3</name>
<dbReference type="InterPro" id="IPR003661">
    <property type="entry name" value="HisK_dim/P_dom"/>
</dbReference>
<dbReference type="InterPro" id="IPR005467">
    <property type="entry name" value="His_kinase_dom"/>
</dbReference>
<evidence type="ECO:0000256" key="9">
    <source>
        <dbReference type="ARBA" id="ARBA00022777"/>
    </source>
</evidence>
<evidence type="ECO:0000256" key="12">
    <source>
        <dbReference type="ARBA" id="ARBA00023012"/>
    </source>
</evidence>
<dbReference type="Gene3D" id="3.30.450.20">
    <property type="entry name" value="PAS domain"/>
    <property type="match status" value="1"/>
</dbReference>
<keyword evidence="5" id="KW-0597">Phosphoprotein</keyword>
<comment type="catalytic activity">
    <reaction evidence="1">
        <text>ATP + protein L-histidine = ADP + protein N-phospho-L-histidine.</text>
        <dbReference type="EC" id="2.7.13.3"/>
    </reaction>
</comment>
<dbReference type="Pfam" id="PF13188">
    <property type="entry name" value="PAS_8"/>
    <property type="match status" value="1"/>
</dbReference>